<dbReference type="InParanoid" id="A0A0C2WGI2"/>
<proteinExistence type="predicted"/>
<dbReference type="Proteomes" id="UP000054549">
    <property type="component" value="Unassembled WGS sequence"/>
</dbReference>
<dbReference type="OrthoDB" id="3685327at2759"/>
<dbReference type="STRING" id="946122.A0A0C2WGI2"/>
<gene>
    <name evidence="1" type="ORF">M378DRAFT_168023</name>
</gene>
<protein>
    <submittedName>
        <fullName evidence="1">Uncharacterized protein</fullName>
    </submittedName>
</protein>
<evidence type="ECO:0000313" key="1">
    <source>
        <dbReference type="EMBL" id="KIL60532.1"/>
    </source>
</evidence>
<dbReference type="EMBL" id="KN818297">
    <property type="protein sequence ID" value="KIL60532.1"/>
    <property type="molecule type" value="Genomic_DNA"/>
</dbReference>
<dbReference type="AlphaFoldDB" id="A0A0C2WGI2"/>
<dbReference type="HOGENOM" id="CLU_118201_0_0_1"/>
<reference evidence="1 2" key="1">
    <citation type="submission" date="2014-04" db="EMBL/GenBank/DDBJ databases">
        <title>Evolutionary Origins and Diversification of the Mycorrhizal Mutualists.</title>
        <authorList>
            <consortium name="DOE Joint Genome Institute"/>
            <consortium name="Mycorrhizal Genomics Consortium"/>
            <person name="Kohler A."/>
            <person name="Kuo A."/>
            <person name="Nagy L.G."/>
            <person name="Floudas D."/>
            <person name="Copeland A."/>
            <person name="Barry K.W."/>
            <person name="Cichocki N."/>
            <person name="Veneault-Fourrey C."/>
            <person name="LaButti K."/>
            <person name="Lindquist E.A."/>
            <person name="Lipzen A."/>
            <person name="Lundell T."/>
            <person name="Morin E."/>
            <person name="Murat C."/>
            <person name="Riley R."/>
            <person name="Ohm R."/>
            <person name="Sun H."/>
            <person name="Tunlid A."/>
            <person name="Henrissat B."/>
            <person name="Grigoriev I.V."/>
            <person name="Hibbett D.S."/>
            <person name="Martin F."/>
        </authorList>
    </citation>
    <scope>NUCLEOTIDE SEQUENCE [LARGE SCALE GENOMIC DNA]</scope>
    <source>
        <strain evidence="1 2">Koide BX008</strain>
    </source>
</reference>
<organism evidence="1 2">
    <name type="scientific">Amanita muscaria (strain Koide BX008)</name>
    <dbReference type="NCBI Taxonomy" id="946122"/>
    <lineage>
        <taxon>Eukaryota</taxon>
        <taxon>Fungi</taxon>
        <taxon>Dikarya</taxon>
        <taxon>Basidiomycota</taxon>
        <taxon>Agaricomycotina</taxon>
        <taxon>Agaricomycetes</taxon>
        <taxon>Agaricomycetidae</taxon>
        <taxon>Agaricales</taxon>
        <taxon>Pluteineae</taxon>
        <taxon>Amanitaceae</taxon>
        <taxon>Amanita</taxon>
    </lineage>
</organism>
<keyword evidence="2" id="KW-1185">Reference proteome</keyword>
<accession>A0A0C2WGI2</accession>
<name>A0A0C2WGI2_AMAMK</name>
<sequence>MSEVIGDIVRRFQEELGDEHYERAHAEREAALELAKPQEDQHLEKRFFQAIAMGIEKIIHLVSWIKEKIAADKAGESNFTQTLIQKMFKENRCLNYVICHKCTSNLKDQKHRHEEFKLSFFKKTKGYDIHWGGEGTVQNIGDGGYLNWAWVGHPKSTHTNFVEFKAPTC</sequence>
<evidence type="ECO:0000313" key="2">
    <source>
        <dbReference type="Proteomes" id="UP000054549"/>
    </source>
</evidence>